<gene>
    <name evidence="10" type="ORF">FHR87_000457</name>
</gene>
<keyword evidence="5 8" id="KW-0289">Folate biosynthesis</keyword>
<evidence type="ECO:0000256" key="7">
    <source>
        <dbReference type="ARBA" id="ARBA00023239"/>
    </source>
</evidence>
<reference evidence="10 11" key="1">
    <citation type="submission" date="2020-08" db="EMBL/GenBank/DDBJ databases">
        <title>Genomic Encyclopedia of Type Strains, Phase III (KMG-III): the genomes of soil and plant-associated and newly described type strains.</title>
        <authorList>
            <person name="Whitman W."/>
        </authorList>
    </citation>
    <scope>NUCLEOTIDE SEQUENCE [LARGE SCALE GENOMIC DNA]</scope>
    <source>
        <strain evidence="10 11">CECT 4462</strain>
    </source>
</reference>
<sequence>MDTVFIEGLEVETLIGAYEWERNIRQCLYLDLVMGWDIRPAAAGDALDEALDYAKVIASVEQFAAQADYILVETFAEDLASMLMREFGIPWLRVRVNKPGVHPCVRSLGVEIERGCR</sequence>
<evidence type="ECO:0000259" key="9">
    <source>
        <dbReference type="SMART" id="SM00905"/>
    </source>
</evidence>
<evidence type="ECO:0000256" key="1">
    <source>
        <dbReference type="ARBA" id="ARBA00000693"/>
    </source>
</evidence>
<dbReference type="PANTHER" id="PTHR42844">
    <property type="entry name" value="DIHYDRONEOPTERIN ALDOLASE 1-RELATED"/>
    <property type="match status" value="1"/>
</dbReference>
<comment type="function">
    <text evidence="8">Catalyzes the conversion of 7,8-dihydroneopterin to 6-hydroxymethyl-7,8-dihydropterin.</text>
</comment>
<dbReference type="AlphaFoldDB" id="A0A839SXL6"/>
<name>A0A839SXL6_AZOMA</name>
<dbReference type="InterPro" id="IPR043133">
    <property type="entry name" value="GTP-CH-I_C/QueF"/>
</dbReference>
<dbReference type="SUPFAM" id="SSF55620">
    <property type="entry name" value="Tetrahydrobiopterin biosynthesis enzymes-like"/>
    <property type="match status" value="1"/>
</dbReference>
<keyword evidence="11" id="KW-1185">Reference proteome</keyword>
<dbReference type="GO" id="GO:0004150">
    <property type="term" value="F:dihydroneopterin aldolase activity"/>
    <property type="evidence" value="ECO:0007669"/>
    <property type="project" value="UniProtKB-UniRule"/>
</dbReference>
<comment type="pathway">
    <text evidence="3 8">Cofactor biosynthesis; tetrahydrofolate biosynthesis; 2-amino-4-hydroxy-6-hydroxymethyl-7,8-dihydropteridine diphosphate from 7,8-dihydroneopterin triphosphate: step 3/4.</text>
</comment>
<comment type="caution">
    <text evidence="10">The sequence shown here is derived from an EMBL/GenBank/DDBJ whole genome shotgun (WGS) entry which is preliminary data.</text>
</comment>
<organism evidence="10 11">
    <name type="scientific">Azomonas macrocytogenes</name>
    <name type="common">Azotobacter macrocytogenes</name>
    <dbReference type="NCBI Taxonomy" id="69962"/>
    <lineage>
        <taxon>Bacteria</taxon>
        <taxon>Pseudomonadati</taxon>
        <taxon>Pseudomonadota</taxon>
        <taxon>Gammaproteobacteria</taxon>
        <taxon>Pseudomonadales</taxon>
        <taxon>Pseudomonadaceae</taxon>
        <taxon>Azomonas</taxon>
    </lineage>
</organism>
<dbReference type="PANTHER" id="PTHR42844:SF1">
    <property type="entry name" value="DIHYDRONEOPTERIN ALDOLASE 1-RELATED"/>
    <property type="match status" value="1"/>
</dbReference>
<dbReference type="Proteomes" id="UP000549250">
    <property type="component" value="Unassembled WGS sequence"/>
</dbReference>
<protein>
    <recommendedName>
        <fullName evidence="8">7,8-dihydroneopterin aldolase</fullName>
        <ecNumber evidence="8">4.1.2.25</ecNumber>
    </recommendedName>
</protein>
<dbReference type="Pfam" id="PF02152">
    <property type="entry name" value="FolB"/>
    <property type="match status" value="1"/>
</dbReference>
<dbReference type="NCBIfam" id="TIGR00525">
    <property type="entry name" value="folB"/>
    <property type="match status" value="1"/>
</dbReference>
<evidence type="ECO:0000313" key="11">
    <source>
        <dbReference type="Proteomes" id="UP000549250"/>
    </source>
</evidence>
<dbReference type="FunFam" id="3.30.1130.10:FF:000002">
    <property type="entry name" value="7,8-dihydroneopterin aldolase"/>
    <property type="match status" value="1"/>
</dbReference>
<dbReference type="SMART" id="SM00905">
    <property type="entry name" value="FolB"/>
    <property type="match status" value="1"/>
</dbReference>
<keyword evidence="7 8" id="KW-0456">Lyase</keyword>
<dbReference type="GO" id="GO:0016853">
    <property type="term" value="F:isomerase activity"/>
    <property type="evidence" value="ECO:0007669"/>
    <property type="project" value="UniProtKB-KW"/>
</dbReference>
<comment type="catalytic activity">
    <reaction evidence="1">
        <text>7,8-dihydroneopterin = 7,8-dihydromonapterin</text>
        <dbReference type="Rhea" id="RHEA:45328"/>
        <dbReference type="ChEBI" id="CHEBI:17001"/>
        <dbReference type="ChEBI" id="CHEBI:71175"/>
        <dbReference type="EC" id="5.1.99.8"/>
    </reaction>
</comment>
<dbReference type="Gene3D" id="3.30.1130.10">
    <property type="match status" value="1"/>
</dbReference>
<accession>A0A839SXL6</accession>
<evidence type="ECO:0000256" key="6">
    <source>
        <dbReference type="ARBA" id="ARBA00023235"/>
    </source>
</evidence>
<keyword evidence="6" id="KW-0413">Isomerase</keyword>
<dbReference type="NCBIfam" id="TIGR00526">
    <property type="entry name" value="folB_dom"/>
    <property type="match status" value="1"/>
</dbReference>
<comment type="catalytic activity">
    <reaction evidence="2 8">
        <text>7,8-dihydroneopterin = 6-hydroxymethyl-7,8-dihydropterin + glycolaldehyde</text>
        <dbReference type="Rhea" id="RHEA:10540"/>
        <dbReference type="ChEBI" id="CHEBI:17001"/>
        <dbReference type="ChEBI" id="CHEBI:17071"/>
        <dbReference type="ChEBI" id="CHEBI:44841"/>
        <dbReference type="EC" id="4.1.2.25"/>
    </reaction>
</comment>
<dbReference type="EMBL" id="JACHXI010000001">
    <property type="protein sequence ID" value="MBB3102097.1"/>
    <property type="molecule type" value="Genomic_DNA"/>
</dbReference>
<dbReference type="GO" id="GO:0005737">
    <property type="term" value="C:cytoplasm"/>
    <property type="evidence" value="ECO:0007669"/>
    <property type="project" value="TreeGrafter"/>
</dbReference>
<evidence type="ECO:0000313" key="10">
    <source>
        <dbReference type="EMBL" id="MBB3102097.1"/>
    </source>
</evidence>
<evidence type="ECO:0000256" key="5">
    <source>
        <dbReference type="ARBA" id="ARBA00022909"/>
    </source>
</evidence>
<evidence type="ECO:0000256" key="8">
    <source>
        <dbReference type="RuleBase" id="RU362079"/>
    </source>
</evidence>
<dbReference type="EC" id="4.1.2.25" evidence="8"/>
<evidence type="ECO:0000256" key="3">
    <source>
        <dbReference type="ARBA" id="ARBA00005013"/>
    </source>
</evidence>
<evidence type="ECO:0000256" key="4">
    <source>
        <dbReference type="ARBA" id="ARBA00005708"/>
    </source>
</evidence>
<dbReference type="InterPro" id="IPR006157">
    <property type="entry name" value="FolB_dom"/>
</dbReference>
<dbReference type="GO" id="GO:0046654">
    <property type="term" value="P:tetrahydrofolate biosynthetic process"/>
    <property type="evidence" value="ECO:0007669"/>
    <property type="project" value="UniProtKB-UniRule"/>
</dbReference>
<dbReference type="CDD" id="cd00534">
    <property type="entry name" value="DHNA_DHNTPE"/>
    <property type="match status" value="1"/>
</dbReference>
<comment type="similarity">
    <text evidence="4 8">Belongs to the DHNA family.</text>
</comment>
<dbReference type="UniPathway" id="UPA00077">
    <property type="reaction ID" value="UER00154"/>
</dbReference>
<dbReference type="RefSeq" id="WP_183165054.1">
    <property type="nucleotide sequence ID" value="NZ_JACHXI010000001.1"/>
</dbReference>
<evidence type="ECO:0000256" key="2">
    <source>
        <dbReference type="ARBA" id="ARBA00001353"/>
    </source>
</evidence>
<dbReference type="GO" id="GO:0046656">
    <property type="term" value="P:folic acid biosynthetic process"/>
    <property type="evidence" value="ECO:0007669"/>
    <property type="project" value="UniProtKB-UniRule"/>
</dbReference>
<proteinExistence type="inferred from homology"/>
<feature type="domain" description="Dihydroneopterin aldolase/epimerase" evidence="9">
    <location>
        <begin position="4"/>
        <end position="114"/>
    </location>
</feature>
<dbReference type="InterPro" id="IPR006156">
    <property type="entry name" value="Dihydroneopterin_aldolase"/>
</dbReference>